<dbReference type="RefSeq" id="XP_067814681.1">
    <property type="nucleotide sequence ID" value="XM_067963978.1"/>
</dbReference>
<keyword evidence="2" id="KW-0812">Transmembrane</keyword>
<dbReference type="GeneID" id="94349649"/>
<accession>A0A976FEB6</accession>
<feature type="region of interest" description="Disordered" evidence="1">
    <location>
        <begin position="1"/>
        <end position="20"/>
    </location>
</feature>
<reference evidence="3 4" key="1">
    <citation type="journal article" date="2021" name="Genome Biol.">
        <title>AFLAP: assembly-free linkage analysis pipeline using k-mers from genome sequencing data.</title>
        <authorList>
            <person name="Fletcher K."/>
            <person name="Zhang L."/>
            <person name="Gil J."/>
            <person name="Han R."/>
            <person name="Cavanaugh K."/>
            <person name="Michelmore R."/>
        </authorList>
    </citation>
    <scope>NUCLEOTIDE SEQUENCE [LARGE SCALE GENOMIC DNA]</scope>
    <source>
        <strain evidence="3 4">SF5</strain>
    </source>
</reference>
<evidence type="ECO:0000313" key="3">
    <source>
        <dbReference type="EMBL" id="TDH65182.1"/>
    </source>
</evidence>
<feature type="transmembrane region" description="Helical" evidence="2">
    <location>
        <begin position="304"/>
        <end position="326"/>
    </location>
</feature>
<evidence type="ECO:0000313" key="4">
    <source>
        <dbReference type="Proteomes" id="UP000294530"/>
    </source>
</evidence>
<comment type="caution">
    <text evidence="3">The sequence shown here is derived from an EMBL/GenBank/DDBJ whole genome shotgun (WGS) entry which is preliminary data.</text>
</comment>
<evidence type="ECO:0000256" key="1">
    <source>
        <dbReference type="SAM" id="MobiDB-lite"/>
    </source>
</evidence>
<dbReference type="AlphaFoldDB" id="A0A976FEB6"/>
<evidence type="ECO:0000256" key="2">
    <source>
        <dbReference type="SAM" id="Phobius"/>
    </source>
</evidence>
<keyword evidence="4" id="KW-1185">Reference proteome</keyword>
<gene>
    <name evidence="3" type="ORF">CCR75_005904</name>
</gene>
<proteinExistence type="predicted"/>
<name>A0A976FEB6_BRELC</name>
<dbReference type="Proteomes" id="UP000294530">
    <property type="component" value="Unassembled WGS sequence"/>
</dbReference>
<feature type="compositionally biased region" description="Basic and acidic residues" evidence="1">
    <location>
        <begin position="137"/>
        <end position="166"/>
    </location>
</feature>
<keyword evidence="2" id="KW-1133">Transmembrane helix</keyword>
<sequence>MATRIADRSLSFSSGENASELSKLEITRLALAQEQKKRIDAAVARVTGKKESGKRKGLATSDEIFRSKKSKTVIDVGSDRAEKKNSIARRMVDRFSAMPEPELEAEVEQPIQVTTRSVSTQQFVARSMPIADLSAHAQREESPKVEERPMLKKLDIDDAEESKTEAKAANLAAEDEEEEDEEEEEKSVWDGPTTNYHVKQLGLDDNVDIYAPVVQQQYDVQRVRERAMYMPNSVESVNAVKASADSETDSAVALNKPLHQESEERDADLRAEVDANVIQALLEEPEEFVKDPFIAIDTAWTKRVFTYLPLFIVSIIVLVSALLFVIDRSQETFRFCEFDAENSEGSGEILMCASFLHFQSLSKSILREIAMSMQKTVQFFFK</sequence>
<dbReference type="EMBL" id="SHOA02000002">
    <property type="protein sequence ID" value="TDH65182.1"/>
    <property type="molecule type" value="Genomic_DNA"/>
</dbReference>
<dbReference type="OrthoDB" id="166924at2759"/>
<protein>
    <submittedName>
        <fullName evidence="3">Uncharacterized protein</fullName>
    </submittedName>
</protein>
<organism evidence="3 4">
    <name type="scientific">Bremia lactucae</name>
    <name type="common">Lettuce downy mildew</name>
    <dbReference type="NCBI Taxonomy" id="4779"/>
    <lineage>
        <taxon>Eukaryota</taxon>
        <taxon>Sar</taxon>
        <taxon>Stramenopiles</taxon>
        <taxon>Oomycota</taxon>
        <taxon>Peronosporomycetes</taxon>
        <taxon>Peronosporales</taxon>
        <taxon>Peronosporaceae</taxon>
        <taxon>Bremia</taxon>
    </lineage>
</organism>
<dbReference type="KEGG" id="blac:94349649"/>
<feature type="compositionally biased region" description="Acidic residues" evidence="1">
    <location>
        <begin position="173"/>
        <end position="185"/>
    </location>
</feature>
<keyword evidence="2" id="KW-0472">Membrane</keyword>
<feature type="region of interest" description="Disordered" evidence="1">
    <location>
        <begin position="134"/>
        <end position="193"/>
    </location>
</feature>
<feature type="compositionally biased region" description="Polar residues" evidence="1">
    <location>
        <begin position="10"/>
        <end position="20"/>
    </location>
</feature>